<reference evidence="3" key="1">
    <citation type="submission" date="2017-02" db="UniProtKB">
        <authorList>
            <consortium name="WormBaseParasite"/>
        </authorList>
    </citation>
    <scope>IDENTIFICATION</scope>
</reference>
<feature type="region of interest" description="Disordered" evidence="1">
    <location>
        <begin position="57"/>
        <end position="82"/>
    </location>
</feature>
<evidence type="ECO:0000313" key="3">
    <source>
        <dbReference type="WBParaSite" id="ALUE_0000693901-mRNA-1"/>
    </source>
</evidence>
<evidence type="ECO:0000313" key="2">
    <source>
        <dbReference type="Proteomes" id="UP000036681"/>
    </source>
</evidence>
<sequence>MNEHELMKQNAERDARWNVCGDSETDKSSNVCTSERVPNRLIMLNLSDSYGQVHKLTRSNKSTGVPEYDGMSSGTGRYNDHE</sequence>
<accession>A0A0M3HVG3</accession>
<feature type="region of interest" description="Disordered" evidence="1">
    <location>
        <begin position="1"/>
        <end position="32"/>
    </location>
</feature>
<protein>
    <submittedName>
        <fullName evidence="3">Uncharacterized protein</fullName>
    </submittedName>
</protein>
<keyword evidence="2" id="KW-1185">Reference proteome</keyword>
<organism evidence="2 3">
    <name type="scientific">Ascaris lumbricoides</name>
    <name type="common">Giant roundworm</name>
    <dbReference type="NCBI Taxonomy" id="6252"/>
    <lineage>
        <taxon>Eukaryota</taxon>
        <taxon>Metazoa</taxon>
        <taxon>Ecdysozoa</taxon>
        <taxon>Nematoda</taxon>
        <taxon>Chromadorea</taxon>
        <taxon>Rhabditida</taxon>
        <taxon>Spirurina</taxon>
        <taxon>Ascaridomorpha</taxon>
        <taxon>Ascaridoidea</taxon>
        <taxon>Ascarididae</taxon>
        <taxon>Ascaris</taxon>
    </lineage>
</organism>
<proteinExistence type="predicted"/>
<dbReference type="AlphaFoldDB" id="A0A0M3HVG3"/>
<dbReference type="Proteomes" id="UP000036681">
    <property type="component" value="Unplaced"/>
</dbReference>
<evidence type="ECO:0000256" key="1">
    <source>
        <dbReference type="SAM" id="MobiDB-lite"/>
    </source>
</evidence>
<dbReference type="WBParaSite" id="ALUE_0000693901-mRNA-1">
    <property type="protein sequence ID" value="ALUE_0000693901-mRNA-1"/>
    <property type="gene ID" value="ALUE_0000693901"/>
</dbReference>
<feature type="compositionally biased region" description="Basic and acidic residues" evidence="1">
    <location>
        <begin position="1"/>
        <end position="16"/>
    </location>
</feature>
<name>A0A0M3HVG3_ASCLU</name>